<feature type="region of interest" description="Disordered" evidence="7">
    <location>
        <begin position="41"/>
        <end position="66"/>
    </location>
</feature>
<evidence type="ECO:0000259" key="9">
    <source>
        <dbReference type="PROSITE" id="PS51324"/>
    </source>
</evidence>
<evidence type="ECO:0000256" key="2">
    <source>
        <dbReference type="ARBA" id="ARBA00022630"/>
    </source>
</evidence>
<keyword evidence="8" id="KW-0732">Signal</keyword>
<dbReference type="RefSeq" id="XP_018711463.1">
    <property type="nucleotide sequence ID" value="XM_018854485.2"/>
</dbReference>
<dbReference type="PROSITE" id="PS51324">
    <property type="entry name" value="ERV_ALR"/>
    <property type="match status" value="1"/>
</dbReference>
<evidence type="ECO:0000313" key="10">
    <source>
        <dbReference type="EMBL" id="OBA20953.1"/>
    </source>
</evidence>
<dbReference type="PANTHER" id="PTHR12645">
    <property type="entry name" value="ALR/ERV"/>
    <property type="match status" value="1"/>
</dbReference>
<dbReference type="GO" id="GO:0050660">
    <property type="term" value="F:flavin adenine dinucleotide binding"/>
    <property type="evidence" value="ECO:0007669"/>
    <property type="project" value="TreeGrafter"/>
</dbReference>
<feature type="compositionally biased region" description="Basic and acidic residues" evidence="7">
    <location>
        <begin position="43"/>
        <end position="56"/>
    </location>
</feature>
<dbReference type="GO" id="GO:0060904">
    <property type="term" value="P:regulation of protein folding in endoplasmic reticulum"/>
    <property type="evidence" value="ECO:0007669"/>
    <property type="project" value="EnsemblFungi"/>
</dbReference>
<dbReference type="GO" id="GO:0005789">
    <property type="term" value="C:endoplasmic reticulum membrane"/>
    <property type="evidence" value="ECO:0007669"/>
    <property type="project" value="EnsemblFungi"/>
</dbReference>
<name>A0A1A0HAP6_9ASCO</name>
<dbReference type="Pfam" id="PF04777">
    <property type="entry name" value="Evr1_Alr"/>
    <property type="match status" value="1"/>
</dbReference>
<feature type="domain" description="ERV/ALR sulfhydryl oxidase" evidence="9">
    <location>
        <begin position="75"/>
        <end position="175"/>
    </location>
</feature>
<comment type="catalytic activity">
    <reaction evidence="6">
        <text>2 R'C(R)SH + O2 = R'C(R)S-S(R)CR' + H2O2</text>
        <dbReference type="Rhea" id="RHEA:17357"/>
        <dbReference type="ChEBI" id="CHEBI:15379"/>
        <dbReference type="ChEBI" id="CHEBI:16240"/>
        <dbReference type="ChEBI" id="CHEBI:16520"/>
        <dbReference type="ChEBI" id="CHEBI:17412"/>
        <dbReference type="EC" id="1.8.3.2"/>
    </reaction>
</comment>
<dbReference type="InterPro" id="IPR036774">
    <property type="entry name" value="ERV/ALR_sulphydryl_oxid_sf"/>
</dbReference>
<keyword evidence="4 6" id="KW-0560">Oxidoreductase</keyword>
<keyword evidence="2 6" id="KW-0285">Flavoprotein</keyword>
<dbReference type="InterPro" id="IPR039799">
    <property type="entry name" value="ALR/ERV"/>
</dbReference>
<dbReference type="GO" id="GO:0005739">
    <property type="term" value="C:mitochondrion"/>
    <property type="evidence" value="ECO:0007669"/>
    <property type="project" value="TreeGrafter"/>
</dbReference>
<evidence type="ECO:0000313" key="11">
    <source>
        <dbReference type="Proteomes" id="UP000092555"/>
    </source>
</evidence>
<dbReference type="GeneID" id="30027461"/>
<organism evidence="10 11">
    <name type="scientific">Metschnikowia bicuspidata var. bicuspidata NRRL YB-4993</name>
    <dbReference type="NCBI Taxonomy" id="869754"/>
    <lineage>
        <taxon>Eukaryota</taxon>
        <taxon>Fungi</taxon>
        <taxon>Dikarya</taxon>
        <taxon>Ascomycota</taxon>
        <taxon>Saccharomycotina</taxon>
        <taxon>Pichiomycetes</taxon>
        <taxon>Metschnikowiaceae</taxon>
        <taxon>Metschnikowia</taxon>
    </lineage>
</organism>
<keyword evidence="11" id="KW-1185">Reference proteome</keyword>
<dbReference type="OrthoDB" id="59470at2759"/>
<feature type="chain" id="PRO_5008291714" description="Sulfhydryl oxidase" evidence="8">
    <location>
        <begin position="20"/>
        <end position="213"/>
    </location>
</feature>
<comment type="caution">
    <text evidence="10">The sequence shown here is derived from an EMBL/GenBank/DDBJ whole genome shotgun (WGS) entry which is preliminary data.</text>
</comment>
<dbReference type="EMBL" id="LXTC01000003">
    <property type="protein sequence ID" value="OBA20953.1"/>
    <property type="molecule type" value="Genomic_DNA"/>
</dbReference>
<dbReference type="SUPFAM" id="SSF69000">
    <property type="entry name" value="FAD-dependent thiol oxidase"/>
    <property type="match status" value="1"/>
</dbReference>
<sequence>FSLVVFLCVTCAIYFVATGDSQSLGQAGTWMSLELFQDPKVPNSKEESFEDSKEESNLQPADGFTETPFMPKMANETLKAKLGNSAWHLFHTVLARYPDEPTVLEKTTLKLYIHLFAQVYPCGDCARHFSQLLKKYPVQVGSRKTAALWGCHIHNKVNERLEKPEYDCTKILEDYDCGCGADEKEQDDTLGDESAEHLRMITLDEIEGKQLGG</sequence>
<dbReference type="AlphaFoldDB" id="A0A1A0HAP6"/>
<dbReference type="PANTHER" id="PTHR12645:SF1">
    <property type="entry name" value="FAD-LINKED SULFHYDRYL OXIDASE ERV2"/>
    <property type="match status" value="1"/>
</dbReference>
<protein>
    <recommendedName>
        <fullName evidence="6">Sulfhydryl oxidase</fullName>
        <ecNumber evidence="6">1.8.3.2</ecNumber>
    </recommendedName>
</protein>
<dbReference type="FunFam" id="1.20.120.310:FF:000002">
    <property type="entry name" value="Sulfhydryl oxidase"/>
    <property type="match status" value="1"/>
</dbReference>
<evidence type="ECO:0000256" key="7">
    <source>
        <dbReference type="SAM" id="MobiDB-lite"/>
    </source>
</evidence>
<reference evidence="10 11" key="1">
    <citation type="submission" date="2016-05" db="EMBL/GenBank/DDBJ databases">
        <title>Comparative genomics of biotechnologically important yeasts.</title>
        <authorList>
            <consortium name="DOE Joint Genome Institute"/>
            <person name="Riley R."/>
            <person name="Haridas S."/>
            <person name="Wolfe K.H."/>
            <person name="Lopes M.R."/>
            <person name="Hittinger C.T."/>
            <person name="Goker M."/>
            <person name="Salamov A."/>
            <person name="Wisecaver J."/>
            <person name="Long T.M."/>
            <person name="Aerts A.L."/>
            <person name="Barry K."/>
            <person name="Choi C."/>
            <person name="Clum A."/>
            <person name="Coughlan A.Y."/>
            <person name="Deshpande S."/>
            <person name="Douglass A.P."/>
            <person name="Hanson S.J."/>
            <person name="Klenk H.-P."/>
            <person name="LaButti K."/>
            <person name="Lapidus A."/>
            <person name="Lindquist E."/>
            <person name="Lipzen A."/>
            <person name="Meier-kolthoff J.P."/>
            <person name="Ohm R.A."/>
            <person name="Otillar R.P."/>
            <person name="Pangilinan J."/>
            <person name="Peng Y."/>
            <person name="Rokas A."/>
            <person name="Rosa C.A."/>
            <person name="Scheuner C."/>
            <person name="Sibirny A.A."/>
            <person name="Slot J.C."/>
            <person name="Stielow J.B."/>
            <person name="Sun H."/>
            <person name="Kurtzman C.P."/>
            <person name="Blackwell M."/>
            <person name="Grigoriev I.V."/>
            <person name="Jeffries T.W."/>
        </authorList>
    </citation>
    <scope>NUCLEOTIDE SEQUENCE [LARGE SCALE GENOMIC DNA]</scope>
    <source>
        <strain evidence="10 11">NRRL YB-4993</strain>
    </source>
</reference>
<dbReference type="Proteomes" id="UP000092555">
    <property type="component" value="Unassembled WGS sequence"/>
</dbReference>
<evidence type="ECO:0000256" key="4">
    <source>
        <dbReference type="ARBA" id="ARBA00023002"/>
    </source>
</evidence>
<evidence type="ECO:0000256" key="8">
    <source>
        <dbReference type="SAM" id="SignalP"/>
    </source>
</evidence>
<evidence type="ECO:0000256" key="3">
    <source>
        <dbReference type="ARBA" id="ARBA00022827"/>
    </source>
</evidence>
<evidence type="ECO:0000256" key="5">
    <source>
        <dbReference type="ARBA" id="ARBA00023157"/>
    </source>
</evidence>
<feature type="signal peptide" evidence="8">
    <location>
        <begin position="1"/>
        <end position="19"/>
    </location>
</feature>
<dbReference type="Gene3D" id="1.20.120.310">
    <property type="entry name" value="ERV/ALR sulfhydryl oxidase domain"/>
    <property type="match status" value="1"/>
</dbReference>
<evidence type="ECO:0000256" key="6">
    <source>
        <dbReference type="RuleBase" id="RU371123"/>
    </source>
</evidence>
<feature type="non-terminal residue" evidence="10">
    <location>
        <position position="213"/>
    </location>
</feature>
<dbReference type="EC" id="1.8.3.2" evidence="6"/>
<dbReference type="InterPro" id="IPR017905">
    <property type="entry name" value="ERV/ALR_sulphydryl_oxidase"/>
</dbReference>
<keyword evidence="5" id="KW-1015">Disulfide bond</keyword>
<gene>
    <name evidence="10" type="ORF">METBIDRAFT_14193</name>
</gene>
<dbReference type="STRING" id="869754.A0A1A0HAP6"/>
<proteinExistence type="predicted"/>
<evidence type="ECO:0000256" key="1">
    <source>
        <dbReference type="ARBA" id="ARBA00001974"/>
    </source>
</evidence>
<dbReference type="GO" id="GO:0016971">
    <property type="term" value="F:flavin-dependent sulfhydryl oxidase activity"/>
    <property type="evidence" value="ECO:0007669"/>
    <property type="project" value="EnsemblFungi"/>
</dbReference>
<keyword evidence="3 6" id="KW-0274">FAD</keyword>
<accession>A0A1A0HAP6</accession>
<comment type="cofactor">
    <cofactor evidence="1 6">
        <name>FAD</name>
        <dbReference type="ChEBI" id="CHEBI:57692"/>
    </cofactor>
</comment>
<feature type="non-terminal residue" evidence="10">
    <location>
        <position position="1"/>
    </location>
</feature>